<dbReference type="Proteomes" id="UP000182375">
    <property type="component" value="Unassembled WGS sequence"/>
</dbReference>
<dbReference type="InterPro" id="IPR052189">
    <property type="entry name" value="L-asp_N-monooxygenase_NS-form"/>
</dbReference>
<dbReference type="InterPro" id="IPR038732">
    <property type="entry name" value="HpyO/CreE_NAD-binding"/>
</dbReference>
<dbReference type="STRING" id="67331.SAMN04490357_5733"/>
<organism evidence="2 3">
    <name type="scientific">Streptomyces misionensis</name>
    <dbReference type="NCBI Taxonomy" id="67331"/>
    <lineage>
        <taxon>Bacteria</taxon>
        <taxon>Bacillati</taxon>
        <taxon>Actinomycetota</taxon>
        <taxon>Actinomycetes</taxon>
        <taxon>Kitasatosporales</taxon>
        <taxon>Streptomycetaceae</taxon>
        <taxon>Streptomyces</taxon>
    </lineage>
</organism>
<reference evidence="2 3" key="1">
    <citation type="submission" date="2016-10" db="EMBL/GenBank/DDBJ databases">
        <authorList>
            <person name="de Groot N.N."/>
        </authorList>
    </citation>
    <scope>NUCLEOTIDE SEQUENCE [LARGE SCALE GENOMIC DNA]</scope>
    <source>
        <strain evidence="2 3">DSM 40306</strain>
    </source>
</reference>
<dbReference type="AlphaFoldDB" id="A0A1H5DA49"/>
<dbReference type="EMBL" id="FNTD01000004">
    <property type="protein sequence ID" value="SED75696.1"/>
    <property type="molecule type" value="Genomic_DNA"/>
</dbReference>
<dbReference type="GeneID" id="95514802"/>
<dbReference type="SUPFAM" id="SSF51905">
    <property type="entry name" value="FAD/NAD(P)-binding domain"/>
    <property type="match status" value="1"/>
</dbReference>
<name>A0A1H5DA49_9ACTN</name>
<sequence>MSTRTIDICIVGAGPRGTVALERVCANAPLLSPGQDVHVHVVDPYPVGGGRVWKFDQPRELLMNTVAGDVTVFTDQTVTCEGPLTPGPTQYQWARMVADGLVTDVSDEAKAEAAHMEAWSYASRAFQGEYLGWSFRHIVERAPAGVSVSVHQTRAVSVTESPDGMQEVRLEGEDLPLRVDAVVLAQGHYDVAPTTREQHLIDFAARHGLHYVAPNSPAEADLSWVEAGEPVIVRGLGLNFYDYMILLSEGRGGHFVTEGDGLRYLPSGEEPVMYAGSGRGMPYRARAEIKQEVVPRYKPDFITATEIAELRLGAGTGRTDFLRDLFPLVAKEVAWVYYRALLKDTAPEGHARLVAEFPGLSWGSPRMERLIEELVPDPELRFDWKRLDRPADGIGFAGQAAFRDWITAQLAEDLRHSRLGPERSAVKAAAAVMRDLREEVRAVISHQGISGASYRDHIDRWFSGLNNYAASGPPATRVAQLLALVRAGIVEPLGPRMKVSAEEDDGVFLASSPDVPGTEVRATALVEAHLPLTDVRRATDPLLASLRAAGECRAHFIPDADGGGYETGGLDVTESTFQVVRGDGTPHPARFSYGPPVESVQWVTAIGARPHVNSRTLLQGDSIARSCLRQGMARLARLDADDAARRETATTVPLAG</sequence>
<feature type="domain" description="FAD-dependent urate hydroxylase HpyO/Asp monooxygenase CreE-like FAD/NAD(P)-binding" evidence="1">
    <location>
        <begin position="10"/>
        <end position="188"/>
    </location>
</feature>
<evidence type="ECO:0000259" key="1">
    <source>
        <dbReference type="Pfam" id="PF13454"/>
    </source>
</evidence>
<dbReference type="PANTHER" id="PTHR40254">
    <property type="entry name" value="BLR0577 PROTEIN"/>
    <property type="match status" value="1"/>
</dbReference>
<protein>
    <submittedName>
        <fullName evidence="2">FAD-NAD(P)-binding</fullName>
    </submittedName>
</protein>
<dbReference type="PANTHER" id="PTHR40254:SF1">
    <property type="entry name" value="BLR0577 PROTEIN"/>
    <property type="match status" value="1"/>
</dbReference>
<gene>
    <name evidence="2" type="ORF">SAMN04490357_5733</name>
</gene>
<accession>A0A1H5DA49</accession>
<evidence type="ECO:0000313" key="2">
    <source>
        <dbReference type="EMBL" id="SED75696.1"/>
    </source>
</evidence>
<proteinExistence type="predicted"/>
<evidence type="ECO:0000313" key="3">
    <source>
        <dbReference type="Proteomes" id="UP000182375"/>
    </source>
</evidence>
<dbReference type="InterPro" id="IPR036188">
    <property type="entry name" value="FAD/NAD-bd_sf"/>
</dbReference>
<dbReference type="Pfam" id="PF13454">
    <property type="entry name" value="NAD_binding_9"/>
    <property type="match status" value="1"/>
</dbReference>
<dbReference type="RefSeq" id="WP_074993669.1">
    <property type="nucleotide sequence ID" value="NZ_FNTD01000004.1"/>
</dbReference>